<dbReference type="SUPFAM" id="SSF50475">
    <property type="entry name" value="FMN-binding split barrel"/>
    <property type="match status" value="1"/>
</dbReference>
<dbReference type="HOGENOM" id="CLU_059021_1_0_5"/>
<dbReference type="GO" id="GO:0042602">
    <property type="term" value="F:riboflavin reductase (NADPH) activity"/>
    <property type="evidence" value="ECO:0007669"/>
    <property type="project" value="TreeGrafter"/>
</dbReference>
<reference evidence="5" key="1">
    <citation type="journal article" date="2011" name="J. Bacteriol.">
        <title>Genome sequences of eight morphologically diverse alphaproteobacteria.</title>
        <authorList>
            <consortium name="US DOE Joint Genome Institute"/>
            <person name="Brown P.J."/>
            <person name="Kysela D.T."/>
            <person name="Buechlein A."/>
            <person name="Hemmerich C."/>
            <person name="Brun Y.V."/>
        </authorList>
    </citation>
    <scope>NUCLEOTIDE SEQUENCE [LARGE SCALE GENOMIC DNA]</scope>
    <source>
        <strain evidence="5">ATCC 49814 / DSM 5838 / IFAM 1418</strain>
    </source>
</reference>
<organism evidence="4 5">
    <name type="scientific">Hirschia baltica (strain ATCC 49814 / DSM 5838 / IFAM 1418)</name>
    <dbReference type="NCBI Taxonomy" id="582402"/>
    <lineage>
        <taxon>Bacteria</taxon>
        <taxon>Pseudomonadati</taxon>
        <taxon>Pseudomonadota</taxon>
        <taxon>Alphaproteobacteria</taxon>
        <taxon>Hyphomonadales</taxon>
        <taxon>Hyphomonadaceae</taxon>
        <taxon>Hirschia</taxon>
    </lineage>
</organism>
<evidence type="ECO:0000259" key="3">
    <source>
        <dbReference type="SMART" id="SM00903"/>
    </source>
</evidence>
<dbReference type="RefSeq" id="WP_015828692.1">
    <property type="nucleotide sequence ID" value="NC_012982.1"/>
</dbReference>
<dbReference type="STRING" id="582402.Hbal_2869"/>
<keyword evidence="2" id="KW-0560">Oxidoreductase</keyword>
<sequence length="165" mass="18261">MDIFSPEENARAFRSALGSFSTGVTIVTTQSKDGPIGITANSFSSLSLNPALVMWAPAKQSSRYEAFINAEFFAIHVLTYEQKFVCDAFAKSKNKFEHCDYLLNEYNIPIINDCLSVFECKKHKIHDAGDHSIIIGEVLRARQKPGNALIFSQGSFISASAFQPD</sequence>
<dbReference type="eggNOG" id="COG1853">
    <property type="taxonomic scope" value="Bacteria"/>
</dbReference>
<dbReference type="OrthoDB" id="9792858at2"/>
<dbReference type="PANTHER" id="PTHR30466">
    <property type="entry name" value="FLAVIN REDUCTASE"/>
    <property type="match status" value="1"/>
</dbReference>
<gene>
    <name evidence="4" type="ordered locus">Hbal_2869</name>
</gene>
<dbReference type="InterPro" id="IPR050268">
    <property type="entry name" value="NADH-dep_flavin_reductase"/>
</dbReference>
<dbReference type="Gene3D" id="2.30.110.10">
    <property type="entry name" value="Electron Transport, Fmn-binding Protein, Chain A"/>
    <property type="match status" value="1"/>
</dbReference>
<dbReference type="InterPro" id="IPR002563">
    <property type="entry name" value="Flavin_Rdtase-like_dom"/>
</dbReference>
<protein>
    <submittedName>
        <fullName evidence="4">Flavin reductase domain protein FMN-binding</fullName>
    </submittedName>
</protein>
<evidence type="ECO:0000256" key="2">
    <source>
        <dbReference type="ARBA" id="ARBA00023002"/>
    </source>
</evidence>
<keyword evidence="5" id="KW-1185">Reference proteome</keyword>
<dbReference type="EMBL" id="CP001678">
    <property type="protein sequence ID" value="ACT60542.1"/>
    <property type="molecule type" value="Genomic_DNA"/>
</dbReference>
<dbReference type="GO" id="GO:0010181">
    <property type="term" value="F:FMN binding"/>
    <property type="evidence" value="ECO:0007669"/>
    <property type="project" value="InterPro"/>
</dbReference>
<accession>C6XR11</accession>
<comment type="similarity">
    <text evidence="1">Belongs to the non-flavoprotein flavin reductase family.</text>
</comment>
<dbReference type="PANTHER" id="PTHR30466:SF11">
    <property type="entry name" value="FLAVIN-DEPENDENT MONOOXYGENASE, REDUCTASE SUBUNIT HSAB"/>
    <property type="match status" value="1"/>
</dbReference>
<feature type="domain" description="Flavin reductase like" evidence="3">
    <location>
        <begin position="17"/>
        <end position="158"/>
    </location>
</feature>
<dbReference type="AlphaFoldDB" id="C6XR11"/>
<proteinExistence type="inferred from homology"/>
<evidence type="ECO:0000256" key="1">
    <source>
        <dbReference type="ARBA" id="ARBA00008898"/>
    </source>
</evidence>
<name>C6XR11_HIRBI</name>
<dbReference type="Pfam" id="PF01613">
    <property type="entry name" value="Flavin_Reduct"/>
    <property type="match status" value="1"/>
</dbReference>
<dbReference type="KEGG" id="hba:Hbal_2869"/>
<dbReference type="SMART" id="SM00903">
    <property type="entry name" value="Flavin_Reduct"/>
    <property type="match status" value="1"/>
</dbReference>
<evidence type="ECO:0000313" key="4">
    <source>
        <dbReference type="EMBL" id="ACT60542.1"/>
    </source>
</evidence>
<dbReference type="InterPro" id="IPR012349">
    <property type="entry name" value="Split_barrel_FMN-bd"/>
</dbReference>
<evidence type="ECO:0000313" key="5">
    <source>
        <dbReference type="Proteomes" id="UP000002745"/>
    </source>
</evidence>
<dbReference type="Proteomes" id="UP000002745">
    <property type="component" value="Chromosome"/>
</dbReference>